<evidence type="ECO:0000313" key="4">
    <source>
        <dbReference type="Proteomes" id="UP000243217"/>
    </source>
</evidence>
<feature type="transmembrane region" description="Helical" evidence="2">
    <location>
        <begin position="306"/>
        <end position="324"/>
    </location>
</feature>
<accession>A0A1W0A687</accession>
<evidence type="ECO:0000256" key="1">
    <source>
        <dbReference type="SAM" id="MobiDB-lite"/>
    </source>
</evidence>
<feature type="transmembrane region" description="Helical" evidence="2">
    <location>
        <begin position="336"/>
        <end position="357"/>
    </location>
</feature>
<dbReference type="OrthoDB" id="72503at2759"/>
<proteinExistence type="predicted"/>
<keyword evidence="2" id="KW-0472">Membrane</keyword>
<dbReference type="AlphaFoldDB" id="A0A1W0A687"/>
<dbReference type="Proteomes" id="UP000243217">
    <property type="component" value="Unassembled WGS sequence"/>
</dbReference>
<name>A0A1W0A687_9STRA</name>
<sequence length="373" mass="41778">MDEGVDTRSSTAGRRSIREDSAVILLVSPAVEESSFRIRISSIEGSDSAMGSRRSLPRISTNSDKSLSNSFIKPSTPLASPNETQENVDTPAMLSQDDHDVPVLEPPLPPAIPRRHTDARPPVGLAASMHPTGRMSAARLFMMPRRSEPQLPLHINPPRLRAATTTAYRSLPPHMEEPRLRLAPLNNKRASDMKPPSSLEDSGADALPDDLLDHMFAITPPSTPLDDDDFRHTISPIAVIEPAQSQQLNVFDNLMALAHRLGILIFIDMTLKLVMFLVFMSYEDPLRMIISIFGYSIVFNFSPKQYFMFATLCTVDGLLIVYLWNINPDKAIYRKVLSSVDLFVIMIELMLTMRLLAITHRLTDDELQQLHER</sequence>
<keyword evidence="2" id="KW-0812">Transmembrane</keyword>
<feature type="transmembrane region" description="Helical" evidence="2">
    <location>
        <begin position="261"/>
        <end position="282"/>
    </location>
</feature>
<gene>
    <name evidence="3" type="ORF">THRCLA_02104</name>
</gene>
<keyword evidence="4" id="KW-1185">Reference proteome</keyword>
<dbReference type="EMBL" id="JNBS01000414">
    <property type="protein sequence ID" value="OQS05804.1"/>
    <property type="molecule type" value="Genomic_DNA"/>
</dbReference>
<protein>
    <submittedName>
        <fullName evidence="3">Uncharacterized protein</fullName>
    </submittedName>
</protein>
<feature type="compositionally biased region" description="Polar residues" evidence="1">
    <location>
        <begin position="58"/>
        <end position="86"/>
    </location>
</feature>
<evidence type="ECO:0000256" key="2">
    <source>
        <dbReference type="SAM" id="Phobius"/>
    </source>
</evidence>
<organism evidence="3 4">
    <name type="scientific">Thraustotheca clavata</name>
    <dbReference type="NCBI Taxonomy" id="74557"/>
    <lineage>
        <taxon>Eukaryota</taxon>
        <taxon>Sar</taxon>
        <taxon>Stramenopiles</taxon>
        <taxon>Oomycota</taxon>
        <taxon>Saprolegniomycetes</taxon>
        <taxon>Saprolegniales</taxon>
        <taxon>Achlyaceae</taxon>
        <taxon>Thraustotheca</taxon>
    </lineage>
</organism>
<keyword evidence="2" id="KW-1133">Transmembrane helix</keyword>
<feature type="region of interest" description="Disordered" evidence="1">
    <location>
        <begin position="46"/>
        <end position="86"/>
    </location>
</feature>
<comment type="caution">
    <text evidence="3">The sequence shown here is derived from an EMBL/GenBank/DDBJ whole genome shotgun (WGS) entry which is preliminary data.</text>
</comment>
<reference evidence="3 4" key="1">
    <citation type="journal article" date="2014" name="Genome Biol. Evol.">
        <title>The secreted proteins of Achlya hypogyna and Thraustotheca clavata identify the ancestral oomycete secretome and reveal gene acquisitions by horizontal gene transfer.</title>
        <authorList>
            <person name="Misner I."/>
            <person name="Blouin N."/>
            <person name="Leonard G."/>
            <person name="Richards T.A."/>
            <person name="Lane C.E."/>
        </authorList>
    </citation>
    <scope>NUCLEOTIDE SEQUENCE [LARGE SCALE GENOMIC DNA]</scope>
    <source>
        <strain evidence="3 4">ATCC 34112</strain>
    </source>
</reference>
<evidence type="ECO:0000313" key="3">
    <source>
        <dbReference type="EMBL" id="OQS05804.1"/>
    </source>
</evidence>